<dbReference type="OrthoDB" id="7210528at2"/>
<name>A0A328AY96_9CAUL</name>
<feature type="chain" id="PRO_5016253864" evidence="1">
    <location>
        <begin position="22"/>
        <end position="137"/>
    </location>
</feature>
<proteinExistence type="predicted"/>
<evidence type="ECO:0000313" key="3">
    <source>
        <dbReference type="Proteomes" id="UP000249842"/>
    </source>
</evidence>
<protein>
    <submittedName>
        <fullName evidence="2">Uncharacterized protein</fullName>
    </submittedName>
</protein>
<keyword evidence="1" id="KW-0732">Signal</keyword>
<keyword evidence="3" id="KW-1185">Reference proteome</keyword>
<reference evidence="3" key="1">
    <citation type="submission" date="2018-05" db="EMBL/GenBank/DDBJ databases">
        <authorList>
            <person name="Li X."/>
        </authorList>
    </citation>
    <scope>NUCLEOTIDE SEQUENCE [LARGE SCALE GENOMIC DNA]</scope>
    <source>
        <strain evidence="3">HKS-05</strain>
    </source>
</reference>
<accession>A0A328AY96</accession>
<dbReference type="RefSeq" id="WP_111456454.1">
    <property type="nucleotide sequence ID" value="NZ_QFYP01000001.1"/>
</dbReference>
<dbReference type="AlphaFoldDB" id="A0A328AY96"/>
<organism evidence="2 3">
    <name type="scientific">Phenylobacterium hankyongense</name>
    <dbReference type="NCBI Taxonomy" id="1813876"/>
    <lineage>
        <taxon>Bacteria</taxon>
        <taxon>Pseudomonadati</taxon>
        <taxon>Pseudomonadota</taxon>
        <taxon>Alphaproteobacteria</taxon>
        <taxon>Caulobacterales</taxon>
        <taxon>Caulobacteraceae</taxon>
        <taxon>Phenylobacterium</taxon>
    </lineage>
</organism>
<feature type="signal peptide" evidence="1">
    <location>
        <begin position="1"/>
        <end position="21"/>
    </location>
</feature>
<comment type="caution">
    <text evidence="2">The sequence shown here is derived from an EMBL/GenBank/DDBJ whole genome shotgun (WGS) entry which is preliminary data.</text>
</comment>
<dbReference type="EMBL" id="QFYP01000001">
    <property type="protein sequence ID" value="RAK59161.1"/>
    <property type="molecule type" value="Genomic_DNA"/>
</dbReference>
<sequence length="137" mass="14124">MRRALVLAALTTLAVAGSAAAETWTKFADVGNGTQWSYDSDYTYKDKQSGRLVVMQAISKPEAKLGPSGPGKADGVGSVVAIDCGAKTMISVGSYTPSKPLEIPDGWRAGAPKKVVGAENVALAAAVCPHVDHVPVK</sequence>
<gene>
    <name evidence="2" type="ORF">DJ021_04775</name>
</gene>
<evidence type="ECO:0000256" key="1">
    <source>
        <dbReference type="SAM" id="SignalP"/>
    </source>
</evidence>
<evidence type="ECO:0000313" key="2">
    <source>
        <dbReference type="EMBL" id="RAK59161.1"/>
    </source>
</evidence>
<dbReference type="Proteomes" id="UP000249842">
    <property type="component" value="Unassembled WGS sequence"/>
</dbReference>